<feature type="binding site" evidence="9">
    <location>
        <position position="13"/>
    </location>
    <ligand>
        <name>Zn(2+)</name>
        <dbReference type="ChEBI" id="CHEBI:29105"/>
        <label>1</label>
    </ligand>
</feature>
<dbReference type="Pfam" id="PF04909">
    <property type="entry name" value="Amidohydro_2"/>
    <property type="match status" value="1"/>
</dbReference>
<gene>
    <name evidence="9 11" type="primary">pyrC</name>
    <name evidence="11" type="ORF">ACFQ4M_05240</name>
</gene>
<evidence type="ECO:0000256" key="8">
    <source>
        <dbReference type="ARBA" id="ARBA00022975"/>
    </source>
</evidence>
<proteinExistence type="inferred from homology"/>
<evidence type="ECO:0000256" key="3">
    <source>
        <dbReference type="ARBA" id="ARBA00005631"/>
    </source>
</evidence>
<feature type="binding site" evidence="9">
    <location>
        <position position="15"/>
    </location>
    <ligand>
        <name>Zn(2+)</name>
        <dbReference type="ChEBI" id="CHEBI:29105"/>
        <label>1</label>
    </ligand>
</feature>
<feature type="binding site" evidence="9">
    <location>
        <position position="246"/>
    </location>
    <ligand>
        <name>Zn(2+)</name>
        <dbReference type="ChEBI" id="CHEBI:29105"/>
        <label>1</label>
    </ligand>
</feature>
<feature type="binding site" evidence="9">
    <location>
        <position position="135"/>
    </location>
    <ligand>
        <name>substrate</name>
    </ligand>
</feature>
<dbReference type="InterPro" id="IPR006680">
    <property type="entry name" value="Amidohydro-rel"/>
</dbReference>
<evidence type="ECO:0000256" key="2">
    <source>
        <dbReference type="ARBA" id="ARBA00004880"/>
    </source>
</evidence>
<evidence type="ECO:0000259" key="10">
    <source>
        <dbReference type="Pfam" id="PF04909"/>
    </source>
</evidence>
<dbReference type="PANTHER" id="PTHR43137">
    <property type="entry name" value="DIHYDROOROTASE"/>
    <property type="match status" value="1"/>
</dbReference>
<dbReference type="Proteomes" id="UP001597158">
    <property type="component" value="Unassembled WGS sequence"/>
</dbReference>
<comment type="pathway">
    <text evidence="2 9">Pyrimidine metabolism; UMP biosynthesis via de novo pathway; (S)-dihydroorotate from bicarbonate: step 3/3.</text>
</comment>
<feature type="binding site" evidence="9">
    <location>
        <position position="173"/>
    </location>
    <ligand>
        <name>Zn(2+)</name>
        <dbReference type="ChEBI" id="CHEBI:29105"/>
        <label>2</label>
    </ligand>
</feature>
<accession>A0ABW3WAU3</accession>
<comment type="catalytic activity">
    <reaction evidence="9">
        <text>(S)-dihydroorotate + H2O = N-carbamoyl-L-aspartate + H(+)</text>
        <dbReference type="Rhea" id="RHEA:24296"/>
        <dbReference type="ChEBI" id="CHEBI:15377"/>
        <dbReference type="ChEBI" id="CHEBI:15378"/>
        <dbReference type="ChEBI" id="CHEBI:30864"/>
        <dbReference type="ChEBI" id="CHEBI:32814"/>
        <dbReference type="EC" id="3.5.2.3"/>
    </reaction>
</comment>
<comment type="subunit">
    <text evidence="9">Homodimer.</text>
</comment>
<feature type="binding site" evidence="9">
    <location>
        <begin position="15"/>
        <end position="17"/>
    </location>
    <ligand>
        <name>substrate</name>
    </ligand>
</feature>
<sequence>MQSITLVRPDDWHLHVRDGDALSAVVPHTAARFGRALIMPNLKPPVTTTAQALAYRERIVAAAPGTGFEPLMSLYLTDNLSPDEIDRAQASGRVVACKLYPAGATTNSDAGVTAIDKVYPVLERMEALGMILCVHGEATGHEVDVFDRERVFIERTLSPLVRRFPALKVVFEHITTAEAAQFVRAAGVNVAATVTAHHLLLNRNAIFAGGIRPHHYCLPVLKRESHREALVAAVTSGNPRFFLGTDSAPHALSAKENACGCAGCYTAHAGIELYAEVFDAAGALDKLEAFASLNGPAFYGLPPNPDTITLVRETWTVPVNYPYLGSDPLVPLRAGEQVGWKLVTEGA</sequence>
<feature type="domain" description="Amidohydrolase-related" evidence="10">
    <location>
        <begin position="62"/>
        <end position="177"/>
    </location>
</feature>
<comment type="caution">
    <text evidence="11">The sequence shown here is derived from an EMBL/GenBank/DDBJ whole genome shotgun (WGS) entry which is preliminary data.</text>
</comment>
<feature type="modified residue" description="N6-carboxylysine" evidence="9">
    <location>
        <position position="98"/>
    </location>
</feature>
<name>A0ABW3WAU3_9RHOO</name>
<protein>
    <recommendedName>
        <fullName evidence="4 9">Dihydroorotase</fullName>
        <shortName evidence="9">DHOase</shortName>
        <ecNumber evidence="4 9">3.5.2.3</ecNumber>
    </recommendedName>
</protein>
<keyword evidence="12" id="KW-1185">Reference proteome</keyword>
<dbReference type="InterPro" id="IPR032466">
    <property type="entry name" value="Metal_Hydrolase"/>
</dbReference>
<dbReference type="SUPFAM" id="SSF51556">
    <property type="entry name" value="Metallo-dependent hydrolases"/>
    <property type="match status" value="1"/>
</dbReference>
<dbReference type="HAMAP" id="MF_00219">
    <property type="entry name" value="PyrC_classII"/>
    <property type="match status" value="1"/>
</dbReference>
<feature type="binding site" evidence="9">
    <location>
        <position position="218"/>
    </location>
    <ligand>
        <name>substrate</name>
    </ligand>
</feature>
<dbReference type="GO" id="GO:0004151">
    <property type="term" value="F:dihydroorotase activity"/>
    <property type="evidence" value="ECO:0007669"/>
    <property type="project" value="UniProtKB-EC"/>
</dbReference>
<comment type="function">
    <text evidence="1 9">Catalyzes the reversible cyclization of carbamoyl aspartate to dihydroorotate.</text>
</comment>
<dbReference type="EC" id="3.5.2.3" evidence="4 9"/>
<evidence type="ECO:0000256" key="5">
    <source>
        <dbReference type="ARBA" id="ARBA00022723"/>
    </source>
</evidence>
<dbReference type="RefSeq" id="WP_277834173.1">
    <property type="nucleotide sequence ID" value="NZ_JARQZE010000011.1"/>
</dbReference>
<keyword evidence="7 9" id="KW-0862">Zinc</keyword>
<evidence type="ECO:0000256" key="7">
    <source>
        <dbReference type="ARBA" id="ARBA00022833"/>
    </source>
</evidence>
<evidence type="ECO:0000313" key="12">
    <source>
        <dbReference type="Proteomes" id="UP001597158"/>
    </source>
</evidence>
<keyword evidence="8 9" id="KW-0665">Pyrimidine biosynthesis</keyword>
<feature type="binding site" description="via carbamate group" evidence="9">
    <location>
        <position position="98"/>
    </location>
    <ligand>
        <name>Zn(2+)</name>
        <dbReference type="ChEBI" id="CHEBI:29105"/>
        <label>2</label>
    </ligand>
</feature>
<evidence type="ECO:0000313" key="11">
    <source>
        <dbReference type="EMBL" id="MFD1262979.1"/>
    </source>
</evidence>
<feature type="binding site" evidence="9">
    <location>
        <position position="41"/>
    </location>
    <ligand>
        <name>substrate</name>
    </ligand>
</feature>
<dbReference type="PROSITE" id="PS00483">
    <property type="entry name" value="DIHYDROOROTASE_2"/>
    <property type="match status" value="1"/>
</dbReference>
<dbReference type="EMBL" id="JBHTMC010000009">
    <property type="protein sequence ID" value="MFD1262979.1"/>
    <property type="molecule type" value="Genomic_DNA"/>
</dbReference>
<dbReference type="CDD" id="cd01294">
    <property type="entry name" value="DHOase"/>
    <property type="match status" value="1"/>
</dbReference>
<evidence type="ECO:0000256" key="6">
    <source>
        <dbReference type="ARBA" id="ARBA00022801"/>
    </source>
</evidence>
<dbReference type="InterPro" id="IPR004721">
    <property type="entry name" value="DHOdimr"/>
</dbReference>
<dbReference type="PIRSF" id="PIRSF001237">
    <property type="entry name" value="DHOdimr"/>
    <property type="match status" value="1"/>
</dbReference>
<comment type="similarity">
    <text evidence="3 9">Belongs to the metallo-dependent hydrolases superfamily. DHOase family. Class II DHOase subfamily.</text>
</comment>
<evidence type="ECO:0000256" key="4">
    <source>
        <dbReference type="ARBA" id="ARBA00012860"/>
    </source>
</evidence>
<feature type="binding site" description="via carbamate group" evidence="9">
    <location>
        <position position="98"/>
    </location>
    <ligand>
        <name>Zn(2+)</name>
        <dbReference type="ChEBI" id="CHEBI:29105"/>
        <label>1</label>
    </ligand>
</feature>
<feature type="binding site" evidence="9">
    <location>
        <position position="262"/>
    </location>
    <ligand>
        <name>substrate</name>
    </ligand>
</feature>
<dbReference type="NCBIfam" id="TIGR00856">
    <property type="entry name" value="pyrC_dimer"/>
    <property type="match status" value="1"/>
</dbReference>
<evidence type="ECO:0000256" key="9">
    <source>
        <dbReference type="HAMAP-Rule" id="MF_00219"/>
    </source>
</evidence>
<keyword evidence="6 9" id="KW-0378">Hydrolase</keyword>
<organism evidence="11 12">
    <name type="scientific">Thauera mechernichensis</name>
    <dbReference type="NCBI Taxonomy" id="82788"/>
    <lineage>
        <taxon>Bacteria</taxon>
        <taxon>Pseudomonadati</taxon>
        <taxon>Pseudomonadota</taxon>
        <taxon>Betaproteobacteria</taxon>
        <taxon>Rhodocyclales</taxon>
        <taxon>Zoogloeaceae</taxon>
        <taxon>Thauera</taxon>
    </lineage>
</organism>
<dbReference type="Gene3D" id="3.20.20.140">
    <property type="entry name" value="Metal-dependent hydrolases"/>
    <property type="match status" value="1"/>
</dbReference>
<feature type="binding site" evidence="9">
    <location>
        <position position="135"/>
    </location>
    <ligand>
        <name>Zn(2+)</name>
        <dbReference type="ChEBI" id="CHEBI:29105"/>
        <label>2</label>
    </ligand>
</feature>
<dbReference type="PROSITE" id="PS00482">
    <property type="entry name" value="DIHYDROOROTASE_1"/>
    <property type="match status" value="1"/>
</dbReference>
<keyword evidence="5 9" id="KW-0479">Metal-binding</keyword>
<dbReference type="InterPro" id="IPR002195">
    <property type="entry name" value="Dihydroorotase_CS"/>
</dbReference>
<feature type="binding site" evidence="9">
    <location>
        <position position="250"/>
    </location>
    <ligand>
        <name>substrate</name>
    </ligand>
</feature>
<dbReference type="PANTHER" id="PTHR43137:SF1">
    <property type="entry name" value="DIHYDROOROTASE"/>
    <property type="match status" value="1"/>
</dbReference>
<evidence type="ECO:0000256" key="1">
    <source>
        <dbReference type="ARBA" id="ARBA00002368"/>
    </source>
</evidence>
<reference evidence="12" key="1">
    <citation type="journal article" date="2019" name="Int. J. Syst. Evol. Microbiol.">
        <title>The Global Catalogue of Microorganisms (GCM) 10K type strain sequencing project: providing services to taxonomists for standard genome sequencing and annotation.</title>
        <authorList>
            <consortium name="The Broad Institute Genomics Platform"/>
            <consortium name="The Broad Institute Genome Sequencing Center for Infectious Disease"/>
            <person name="Wu L."/>
            <person name="Ma J."/>
        </authorList>
    </citation>
    <scope>NUCLEOTIDE SEQUENCE [LARGE SCALE GENOMIC DNA]</scope>
    <source>
        <strain evidence="12">CCUG 48884</strain>
    </source>
</reference>
<comment type="cofactor">
    <cofactor evidence="9">
        <name>Zn(2+)</name>
        <dbReference type="ChEBI" id="CHEBI:29105"/>
    </cofactor>
    <text evidence="9">Binds 2 Zn(2+) ions per subunit.</text>
</comment>
<feature type="active site" evidence="9">
    <location>
        <position position="246"/>
    </location>
</feature>